<dbReference type="NCBIfam" id="TIGR00621">
    <property type="entry name" value="ssb"/>
    <property type="match status" value="1"/>
</dbReference>
<dbReference type="CDD" id="cd04496">
    <property type="entry name" value="SSB_OBF"/>
    <property type="match status" value="1"/>
</dbReference>
<name>A0A1G2H2X8_9BACT</name>
<comment type="caution">
    <text evidence="5">The sequence shown here is derived from an EMBL/GenBank/DDBJ whole genome shotgun (WGS) entry which is preliminary data.</text>
</comment>
<evidence type="ECO:0000256" key="1">
    <source>
        <dbReference type="ARBA" id="ARBA00023125"/>
    </source>
</evidence>
<evidence type="ECO:0000256" key="4">
    <source>
        <dbReference type="SAM" id="MobiDB-lite"/>
    </source>
</evidence>
<sequence length="146" mass="16320">MNLNKVFLIGNLTRDPEMRSLPSGQPVATFGMATNRIWNDKSGQRQSKVEFHNVVVFGRLAEISKQYLTKGKMVFIQGRIQTRSWEAQDGTKRSRTEIIVEQMQLGPRGAGTSNAPGTSAPVEETPIDTIQYPQDEGEINPDEIPF</sequence>
<dbReference type="GO" id="GO:0009295">
    <property type="term" value="C:nucleoid"/>
    <property type="evidence" value="ECO:0007669"/>
    <property type="project" value="TreeGrafter"/>
</dbReference>
<keyword evidence="1 2" id="KW-0238">DNA-binding</keyword>
<dbReference type="GO" id="GO:0003697">
    <property type="term" value="F:single-stranded DNA binding"/>
    <property type="evidence" value="ECO:0007669"/>
    <property type="project" value="UniProtKB-UniRule"/>
</dbReference>
<dbReference type="PANTHER" id="PTHR10302:SF27">
    <property type="entry name" value="SINGLE-STRANDED DNA-BINDING PROTEIN"/>
    <property type="match status" value="1"/>
</dbReference>
<dbReference type="InterPro" id="IPR012340">
    <property type="entry name" value="NA-bd_OB-fold"/>
</dbReference>
<comment type="caution">
    <text evidence="2">Lacks conserved residue(s) required for the propagation of feature annotation.</text>
</comment>
<organism evidence="5 6">
    <name type="scientific">Candidatus Ryanbacteria bacterium RIFCSPLOWO2_02_FULL_47_14</name>
    <dbReference type="NCBI Taxonomy" id="1802129"/>
    <lineage>
        <taxon>Bacteria</taxon>
        <taxon>Candidatus Ryaniibacteriota</taxon>
    </lineage>
</organism>
<comment type="subunit">
    <text evidence="2">Homotetramer.</text>
</comment>
<protein>
    <recommendedName>
        <fullName evidence="2 3">Single-stranded DNA-binding protein</fullName>
        <shortName evidence="2">SSB</shortName>
    </recommendedName>
</protein>
<dbReference type="STRING" id="1802129.A3J04_02830"/>
<evidence type="ECO:0000313" key="5">
    <source>
        <dbReference type="EMBL" id="OGZ56660.1"/>
    </source>
</evidence>
<dbReference type="HAMAP" id="MF_00984">
    <property type="entry name" value="SSB"/>
    <property type="match status" value="1"/>
</dbReference>
<dbReference type="AlphaFoldDB" id="A0A1G2H2X8"/>
<reference evidence="5 6" key="1">
    <citation type="journal article" date="2016" name="Nat. Commun.">
        <title>Thousands of microbial genomes shed light on interconnected biogeochemical processes in an aquifer system.</title>
        <authorList>
            <person name="Anantharaman K."/>
            <person name="Brown C.T."/>
            <person name="Hug L.A."/>
            <person name="Sharon I."/>
            <person name="Castelle C.J."/>
            <person name="Probst A.J."/>
            <person name="Thomas B.C."/>
            <person name="Singh A."/>
            <person name="Wilkins M.J."/>
            <person name="Karaoz U."/>
            <person name="Brodie E.L."/>
            <person name="Williams K.H."/>
            <person name="Hubbard S.S."/>
            <person name="Banfield J.F."/>
        </authorList>
    </citation>
    <scope>NUCLEOTIDE SEQUENCE [LARGE SCALE GENOMIC DNA]</scope>
</reference>
<proteinExistence type="inferred from homology"/>
<gene>
    <name evidence="5" type="ORF">A3J04_02830</name>
</gene>
<evidence type="ECO:0000256" key="3">
    <source>
        <dbReference type="PIRNR" id="PIRNR002070"/>
    </source>
</evidence>
<feature type="compositionally biased region" description="Acidic residues" evidence="4">
    <location>
        <begin position="135"/>
        <end position="146"/>
    </location>
</feature>
<dbReference type="Pfam" id="PF00436">
    <property type="entry name" value="SSB"/>
    <property type="match status" value="1"/>
</dbReference>
<dbReference type="Gene3D" id="2.40.50.140">
    <property type="entry name" value="Nucleic acid-binding proteins"/>
    <property type="match status" value="1"/>
</dbReference>
<dbReference type="InterPro" id="IPR011344">
    <property type="entry name" value="ssDNA-bd"/>
</dbReference>
<feature type="region of interest" description="Disordered" evidence="4">
    <location>
        <begin position="104"/>
        <end position="146"/>
    </location>
</feature>
<dbReference type="EMBL" id="MHNZ01000011">
    <property type="protein sequence ID" value="OGZ56660.1"/>
    <property type="molecule type" value="Genomic_DNA"/>
</dbReference>
<dbReference type="PANTHER" id="PTHR10302">
    <property type="entry name" value="SINGLE-STRANDED DNA-BINDING PROTEIN"/>
    <property type="match status" value="1"/>
</dbReference>
<dbReference type="SUPFAM" id="SSF50249">
    <property type="entry name" value="Nucleic acid-binding proteins"/>
    <property type="match status" value="1"/>
</dbReference>
<dbReference type="PROSITE" id="PS50935">
    <property type="entry name" value="SSB"/>
    <property type="match status" value="1"/>
</dbReference>
<evidence type="ECO:0000313" key="6">
    <source>
        <dbReference type="Proteomes" id="UP000177954"/>
    </source>
</evidence>
<accession>A0A1G2H2X8</accession>
<dbReference type="PIRSF" id="PIRSF002070">
    <property type="entry name" value="SSB"/>
    <property type="match status" value="1"/>
</dbReference>
<dbReference type="Proteomes" id="UP000177954">
    <property type="component" value="Unassembled WGS sequence"/>
</dbReference>
<evidence type="ECO:0000256" key="2">
    <source>
        <dbReference type="HAMAP-Rule" id="MF_00984"/>
    </source>
</evidence>
<dbReference type="InterPro" id="IPR000424">
    <property type="entry name" value="Primosome_PriB/ssb"/>
</dbReference>
<dbReference type="GO" id="GO:0006260">
    <property type="term" value="P:DNA replication"/>
    <property type="evidence" value="ECO:0007669"/>
    <property type="project" value="InterPro"/>
</dbReference>